<dbReference type="Gene3D" id="1.25.40.10">
    <property type="entry name" value="Tetratricopeptide repeat domain"/>
    <property type="match status" value="1"/>
</dbReference>
<reference evidence="1 2" key="1">
    <citation type="submission" date="2016-12" db="EMBL/GenBank/DDBJ databases">
        <title>Draft genome sequences of strains Salinicola socius SMB35, Salinicola sp. MH3R3-1 and Chromohalobacter sp. SMB17 from the Verkhnekamsk potash mining region of Russia.</title>
        <authorList>
            <person name="Mavrodi D.V."/>
            <person name="Olsson B.E."/>
            <person name="Korsakova E.S."/>
            <person name="Pyankova A."/>
            <person name="Mavrodi O.V."/>
            <person name="Plotnikova E.G."/>
        </authorList>
    </citation>
    <scope>NUCLEOTIDE SEQUENCE [LARGE SCALE GENOMIC DNA]</scope>
    <source>
        <strain evidence="1 2">SMB17</strain>
    </source>
</reference>
<dbReference type="AlphaFoldDB" id="A0A1Q8THL9"/>
<dbReference type="Proteomes" id="UP000186806">
    <property type="component" value="Unassembled WGS sequence"/>
</dbReference>
<dbReference type="STRING" id="223900.GCA_000821045_02200"/>
<evidence type="ECO:0008006" key="3">
    <source>
        <dbReference type="Google" id="ProtNLM"/>
    </source>
</evidence>
<sequence>MQQVSSLRIRLEYRLAAQLLHARWMTRSPGKHRLTMRLFQRCAEAGHTAALSFYGHMLFHRGNSPQDKAKGARYVFQAAYAGDVHAQYQAGRIYEFGCAQYARREEKAVTWYARAAEAGHGLAAERMAEAYRHAHLGLPVDSRRAAQWAALAERAQRSEAGEPIASLTH</sequence>
<dbReference type="SUPFAM" id="SSF81901">
    <property type="entry name" value="HCP-like"/>
    <property type="match status" value="1"/>
</dbReference>
<protein>
    <recommendedName>
        <fullName evidence="3">Sel1 repeat family protein</fullName>
    </recommendedName>
</protein>
<evidence type="ECO:0000313" key="1">
    <source>
        <dbReference type="EMBL" id="OLO13187.1"/>
    </source>
</evidence>
<comment type="caution">
    <text evidence="1">The sequence shown here is derived from an EMBL/GenBank/DDBJ whole genome shotgun (WGS) entry which is preliminary data.</text>
</comment>
<accession>A0A1Q8THL9</accession>
<dbReference type="InterPro" id="IPR011990">
    <property type="entry name" value="TPR-like_helical_dom_sf"/>
</dbReference>
<dbReference type="PANTHER" id="PTHR11102">
    <property type="entry name" value="SEL-1-LIKE PROTEIN"/>
    <property type="match status" value="1"/>
</dbReference>
<name>A0A1Q8THL9_9GAMM</name>
<dbReference type="SMART" id="SM00671">
    <property type="entry name" value="SEL1"/>
    <property type="match status" value="3"/>
</dbReference>
<keyword evidence="2" id="KW-1185">Reference proteome</keyword>
<dbReference type="EMBL" id="MSDQ01000002">
    <property type="protein sequence ID" value="OLO13187.1"/>
    <property type="molecule type" value="Genomic_DNA"/>
</dbReference>
<evidence type="ECO:0000313" key="2">
    <source>
        <dbReference type="Proteomes" id="UP000186806"/>
    </source>
</evidence>
<dbReference type="InterPro" id="IPR006597">
    <property type="entry name" value="Sel1-like"/>
</dbReference>
<dbReference type="InterPro" id="IPR050767">
    <property type="entry name" value="Sel1_AlgK"/>
</dbReference>
<dbReference type="RefSeq" id="WP_075367776.1">
    <property type="nucleotide sequence ID" value="NZ_MSDQ01000002.1"/>
</dbReference>
<gene>
    <name evidence="1" type="ORF">BTW10_01015</name>
</gene>
<proteinExistence type="predicted"/>
<dbReference type="PANTHER" id="PTHR11102:SF160">
    <property type="entry name" value="ERAD-ASSOCIATED E3 UBIQUITIN-PROTEIN LIGASE COMPONENT HRD3"/>
    <property type="match status" value="1"/>
</dbReference>
<organism evidence="1 2">
    <name type="scientific">Chromohalobacter japonicus</name>
    <dbReference type="NCBI Taxonomy" id="223900"/>
    <lineage>
        <taxon>Bacteria</taxon>
        <taxon>Pseudomonadati</taxon>
        <taxon>Pseudomonadota</taxon>
        <taxon>Gammaproteobacteria</taxon>
        <taxon>Oceanospirillales</taxon>
        <taxon>Halomonadaceae</taxon>
        <taxon>Chromohalobacter</taxon>
    </lineage>
</organism>